<reference evidence="5" key="2">
    <citation type="journal article" date="2021" name="Genome Biol. Evol.">
        <title>Developing a high-quality reference genome for a parasitic bivalve with doubly uniparental inheritance (Bivalvia: Unionida).</title>
        <authorList>
            <person name="Smith C.H."/>
        </authorList>
    </citation>
    <scope>NUCLEOTIDE SEQUENCE</scope>
    <source>
        <strain evidence="5">CHS0354</strain>
        <tissue evidence="5">Mantle</tissue>
    </source>
</reference>
<organism evidence="5 6">
    <name type="scientific">Potamilus streckersoni</name>
    <dbReference type="NCBI Taxonomy" id="2493646"/>
    <lineage>
        <taxon>Eukaryota</taxon>
        <taxon>Metazoa</taxon>
        <taxon>Spiralia</taxon>
        <taxon>Lophotrochozoa</taxon>
        <taxon>Mollusca</taxon>
        <taxon>Bivalvia</taxon>
        <taxon>Autobranchia</taxon>
        <taxon>Heteroconchia</taxon>
        <taxon>Palaeoheterodonta</taxon>
        <taxon>Unionida</taxon>
        <taxon>Unionoidea</taxon>
        <taxon>Unionidae</taxon>
        <taxon>Ambleminae</taxon>
        <taxon>Lampsilini</taxon>
        <taxon>Potamilus</taxon>
    </lineage>
</organism>
<gene>
    <name evidence="5" type="ORF">CHS0354_041225</name>
</gene>
<dbReference type="SUPFAM" id="SSF52833">
    <property type="entry name" value="Thioredoxin-like"/>
    <property type="match status" value="1"/>
</dbReference>
<dbReference type="InterPro" id="IPR012336">
    <property type="entry name" value="Thioredoxin-like_fold"/>
</dbReference>
<keyword evidence="6" id="KW-1185">Reference proteome</keyword>
<evidence type="ECO:0000256" key="1">
    <source>
        <dbReference type="ARBA" id="ARBA00006475"/>
    </source>
</evidence>
<comment type="similarity">
    <text evidence="1">Belongs to the FAX family.</text>
</comment>
<dbReference type="PANTHER" id="PTHR12289:SF41">
    <property type="entry name" value="FAILED AXON CONNECTIONS-RELATED"/>
    <property type="match status" value="1"/>
</dbReference>
<feature type="domain" description="Metaxin glutathione S-transferase" evidence="3">
    <location>
        <begin position="215"/>
        <end position="276"/>
    </location>
</feature>
<evidence type="ECO:0000313" key="6">
    <source>
        <dbReference type="Proteomes" id="UP001195483"/>
    </source>
</evidence>
<feature type="transmembrane region" description="Helical" evidence="2">
    <location>
        <begin position="19"/>
        <end position="41"/>
    </location>
</feature>
<dbReference type="SFLD" id="SFLDG01200">
    <property type="entry name" value="SUF1.1"/>
    <property type="match status" value="1"/>
</dbReference>
<dbReference type="SUPFAM" id="SSF47616">
    <property type="entry name" value="GST C-terminal domain-like"/>
    <property type="match status" value="1"/>
</dbReference>
<dbReference type="InterPro" id="IPR036249">
    <property type="entry name" value="Thioredoxin-like_sf"/>
</dbReference>
<reference evidence="5" key="3">
    <citation type="submission" date="2023-05" db="EMBL/GenBank/DDBJ databases">
        <authorList>
            <person name="Smith C.H."/>
        </authorList>
    </citation>
    <scope>NUCLEOTIDE SEQUENCE</scope>
    <source>
        <strain evidence="5">CHS0354</strain>
        <tissue evidence="5">Mantle</tissue>
    </source>
</reference>
<dbReference type="GO" id="GO:0005737">
    <property type="term" value="C:cytoplasm"/>
    <property type="evidence" value="ECO:0007669"/>
    <property type="project" value="TreeGrafter"/>
</dbReference>
<evidence type="ECO:0000259" key="3">
    <source>
        <dbReference type="Pfam" id="PF17171"/>
    </source>
</evidence>
<dbReference type="AlphaFoldDB" id="A0AAE0SE13"/>
<sequence length="321" mass="37347">MCVLCTEQSSRAPSGTMDIIPNFVLGLLSLFIVSTVLYLAFLRFRYNRKLSAPKDTVILYQIGRGPRSPSISPFPLKLETFLRMNKIPYMNDHSARFSSKGKTPWIEYNGLPVADSQLVIEFLKRERNIDPNLHLSVEDRAIARGFLKLIEENLYWTMCLEMFGDNLEPIKTVIPYRGLKLWFTVKMLRFLIGLETWGHGIGRHTKEEVWLIAVDDMTAISNFLGDKKYLMGDQPSEVDCALFGMLSQIVLHMPGSRHEKYIKERLPNLVNYCDRMREKFWPDWQSRILQGESYSYDHGHLYFKENMPEPDVNSYDQKKTS</sequence>
<dbReference type="Gene3D" id="1.20.1050.10">
    <property type="match status" value="1"/>
</dbReference>
<dbReference type="PANTHER" id="PTHR12289">
    <property type="entry name" value="METAXIN RELATED"/>
    <property type="match status" value="1"/>
</dbReference>
<accession>A0AAE0SE13</accession>
<dbReference type="CDD" id="cd03193">
    <property type="entry name" value="GST_C_Metaxin"/>
    <property type="match status" value="1"/>
</dbReference>
<dbReference type="Pfam" id="PF17171">
    <property type="entry name" value="GST_C_6"/>
    <property type="match status" value="1"/>
</dbReference>
<keyword evidence="2" id="KW-0812">Transmembrane</keyword>
<proteinExistence type="inferred from homology"/>
<evidence type="ECO:0008006" key="7">
    <source>
        <dbReference type="Google" id="ProtNLM"/>
    </source>
</evidence>
<dbReference type="SFLD" id="SFLDS00019">
    <property type="entry name" value="Glutathione_Transferase_(cytos"/>
    <property type="match status" value="1"/>
</dbReference>
<dbReference type="Pfam" id="PF17172">
    <property type="entry name" value="GST_N_4"/>
    <property type="match status" value="1"/>
</dbReference>
<reference evidence="5" key="1">
    <citation type="journal article" date="2021" name="Genome Biol. Evol.">
        <title>A High-Quality Reference Genome for a Parasitic Bivalve with Doubly Uniparental Inheritance (Bivalvia: Unionida).</title>
        <authorList>
            <person name="Smith C.H."/>
        </authorList>
    </citation>
    <scope>NUCLEOTIDE SEQUENCE</scope>
    <source>
        <strain evidence="5">CHS0354</strain>
    </source>
</reference>
<dbReference type="EMBL" id="JAEAOA010002345">
    <property type="protein sequence ID" value="KAK3590171.1"/>
    <property type="molecule type" value="Genomic_DNA"/>
</dbReference>
<dbReference type="InterPro" id="IPR050931">
    <property type="entry name" value="Mito_Protein_Transport_Metaxin"/>
</dbReference>
<dbReference type="InterPro" id="IPR033468">
    <property type="entry name" value="Metaxin_GST"/>
</dbReference>
<keyword evidence="2" id="KW-1133">Transmembrane helix</keyword>
<evidence type="ECO:0000256" key="2">
    <source>
        <dbReference type="SAM" id="Phobius"/>
    </source>
</evidence>
<evidence type="ECO:0000313" key="5">
    <source>
        <dbReference type="EMBL" id="KAK3590171.1"/>
    </source>
</evidence>
<feature type="domain" description="Thioredoxin-like fold" evidence="4">
    <location>
        <begin position="73"/>
        <end position="163"/>
    </location>
</feature>
<dbReference type="InterPro" id="IPR036282">
    <property type="entry name" value="Glutathione-S-Trfase_C_sf"/>
</dbReference>
<comment type="caution">
    <text evidence="5">The sequence shown here is derived from an EMBL/GenBank/DDBJ whole genome shotgun (WGS) entry which is preliminary data.</text>
</comment>
<evidence type="ECO:0000259" key="4">
    <source>
        <dbReference type="Pfam" id="PF17172"/>
    </source>
</evidence>
<protein>
    <recommendedName>
        <fullName evidence="7">Failed axon connections homolog</fullName>
    </recommendedName>
</protein>
<dbReference type="SFLD" id="SFLDG01180">
    <property type="entry name" value="SUF1"/>
    <property type="match status" value="1"/>
</dbReference>
<keyword evidence="2" id="KW-0472">Membrane</keyword>
<dbReference type="InterPro" id="IPR040079">
    <property type="entry name" value="Glutathione_S-Trfase"/>
</dbReference>
<dbReference type="Proteomes" id="UP001195483">
    <property type="component" value="Unassembled WGS sequence"/>
</dbReference>
<name>A0AAE0SE13_9BIVA</name>
<dbReference type="InterPro" id="IPR026928">
    <property type="entry name" value="FAX/IsoI-like"/>
</dbReference>